<evidence type="ECO:0000313" key="2">
    <source>
        <dbReference type="Proteomes" id="UP001055093"/>
    </source>
</evidence>
<dbReference type="SUPFAM" id="SSF53335">
    <property type="entry name" value="S-adenosyl-L-methionine-dependent methyltransferases"/>
    <property type="match status" value="1"/>
</dbReference>
<gene>
    <name evidence="1" type="ORF">BGCPKDLD_3016</name>
</gene>
<accession>A0ABQ4UX95</accession>
<evidence type="ECO:0008006" key="3">
    <source>
        <dbReference type="Google" id="ProtNLM"/>
    </source>
</evidence>
<dbReference type="Proteomes" id="UP001055093">
    <property type="component" value="Unassembled WGS sequence"/>
</dbReference>
<protein>
    <recommendedName>
        <fullName evidence="3">Methyltransferase domain-containing protein</fullName>
    </recommendedName>
</protein>
<dbReference type="Pfam" id="PF13489">
    <property type="entry name" value="Methyltransf_23"/>
    <property type="match status" value="1"/>
</dbReference>
<organism evidence="1 2">
    <name type="scientific">Methylorubrum suomiense</name>
    <dbReference type="NCBI Taxonomy" id="144191"/>
    <lineage>
        <taxon>Bacteria</taxon>
        <taxon>Pseudomonadati</taxon>
        <taxon>Pseudomonadota</taxon>
        <taxon>Alphaproteobacteria</taxon>
        <taxon>Hyphomicrobiales</taxon>
        <taxon>Methylobacteriaceae</taxon>
        <taxon>Methylorubrum</taxon>
    </lineage>
</organism>
<reference evidence="1" key="1">
    <citation type="journal article" date="2021" name="Front. Microbiol.">
        <title>Comprehensive Comparative Genomics and Phenotyping of Methylobacterium Species.</title>
        <authorList>
            <person name="Alessa O."/>
            <person name="Ogura Y."/>
            <person name="Fujitani Y."/>
            <person name="Takami H."/>
            <person name="Hayashi T."/>
            <person name="Sahin N."/>
            <person name="Tani A."/>
        </authorList>
    </citation>
    <scope>NUCLEOTIDE SEQUENCE</scope>
    <source>
        <strain evidence="1">DSM 14458</strain>
    </source>
</reference>
<comment type="caution">
    <text evidence="1">The sequence shown here is derived from an EMBL/GenBank/DDBJ whole genome shotgun (WGS) entry which is preliminary data.</text>
</comment>
<reference evidence="1" key="2">
    <citation type="submission" date="2021-08" db="EMBL/GenBank/DDBJ databases">
        <authorList>
            <person name="Tani A."/>
            <person name="Ola A."/>
            <person name="Ogura Y."/>
            <person name="Katsura K."/>
            <person name="Hayashi T."/>
        </authorList>
    </citation>
    <scope>NUCLEOTIDE SEQUENCE</scope>
    <source>
        <strain evidence="1">DSM 14458</strain>
    </source>
</reference>
<proteinExistence type="predicted"/>
<dbReference type="InterPro" id="IPR029063">
    <property type="entry name" value="SAM-dependent_MTases_sf"/>
</dbReference>
<dbReference type="RefSeq" id="WP_238308142.1">
    <property type="nucleotide sequence ID" value="NZ_BPRE01000008.1"/>
</dbReference>
<dbReference type="Gene3D" id="3.40.50.150">
    <property type="entry name" value="Vaccinia Virus protein VP39"/>
    <property type="match status" value="1"/>
</dbReference>
<keyword evidence="2" id="KW-1185">Reference proteome</keyword>
<evidence type="ECO:0000313" key="1">
    <source>
        <dbReference type="EMBL" id="GJE76424.1"/>
    </source>
</evidence>
<dbReference type="EMBL" id="BPRE01000008">
    <property type="protein sequence ID" value="GJE76424.1"/>
    <property type="molecule type" value="Genomic_DNA"/>
</dbReference>
<name>A0ABQ4UX95_9HYPH</name>
<sequence>MSRRRDTGPAMDRRQRVLNFVQPRGRIGVEIGPLTRPLILKSESEVLYADHMSTEALRHHYRSHSTLGPEGIDGVVPVDLVLGEGGLPQALGTRGPVDYIVASHVVEHLPDPIGWLAEGAEVLREGGLFCLIVPDKRFTFDHFRTPTSVGAVVAAHLQRLRHPPLSIVYEHFARATAIDRRAVWQGRPASIRPLTGGPEAALEATARIAEHGVYVDVHCTVFTPFSFGTVLAEVLGLGLLPFECAALEPTCPMGDEFFVLLRKRSDRTPAERAASVPRLDPRRHDALPSPKLTARLAVAARRFRGRGTP</sequence>